<keyword evidence="2" id="KW-1185">Reference proteome</keyword>
<reference evidence="1 2" key="1">
    <citation type="submission" date="2017-03" db="EMBL/GenBank/DDBJ databases">
        <title>Genome Survey of Euroglyphus maynei.</title>
        <authorList>
            <person name="Arlian L.G."/>
            <person name="Morgan M.S."/>
            <person name="Rider S.D."/>
        </authorList>
    </citation>
    <scope>NUCLEOTIDE SEQUENCE [LARGE SCALE GENOMIC DNA]</scope>
    <source>
        <strain evidence="1">Arlian Lab</strain>
        <tissue evidence="1">Whole body</tissue>
    </source>
</reference>
<protein>
    <submittedName>
        <fullName evidence="1">Uncharacterized protein</fullName>
    </submittedName>
</protein>
<sequence>MIDALPMKIRREIIQQNPYDTWGDYCRMRDPFHPNCRGISVQRLIDISIEQMDPEHREQYREFLIGYVMDRNPNINGDERIR</sequence>
<dbReference type="AlphaFoldDB" id="A0A1Y3B3P2"/>
<evidence type="ECO:0000313" key="1">
    <source>
        <dbReference type="EMBL" id="OTF74694.1"/>
    </source>
</evidence>
<accession>A0A1Y3B3P2</accession>
<dbReference type="Proteomes" id="UP000194236">
    <property type="component" value="Unassembled WGS sequence"/>
</dbReference>
<gene>
    <name evidence="1" type="ORF">BLA29_009176</name>
</gene>
<proteinExistence type="predicted"/>
<dbReference type="EMBL" id="MUJZ01045809">
    <property type="protein sequence ID" value="OTF74694.1"/>
    <property type="molecule type" value="Genomic_DNA"/>
</dbReference>
<comment type="caution">
    <text evidence="1">The sequence shown here is derived from an EMBL/GenBank/DDBJ whole genome shotgun (WGS) entry which is preliminary data.</text>
</comment>
<evidence type="ECO:0000313" key="2">
    <source>
        <dbReference type="Proteomes" id="UP000194236"/>
    </source>
</evidence>
<name>A0A1Y3B3P2_EURMA</name>
<dbReference type="OrthoDB" id="10377127at2759"/>
<organism evidence="1 2">
    <name type="scientific">Euroglyphus maynei</name>
    <name type="common">Mayne's house dust mite</name>
    <dbReference type="NCBI Taxonomy" id="6958"/>
    <lineage>
        <taxon>Eukaryota</taxon>
        <taxon>Metazoa</taxon>
        <taxon>Ecdysozoa</taxon>
        <taxon>Arthropoda</taxon>
        <taxon>Chelicerata</taxon>
        <taxon>Arachnida</taxon>
        <taxon>Acari</taxon>
        <taxon>Acariformes</taxon>
        <taxon>Sarcoptiformes</taxon>
        <taxon>Astigmata</taxon>
        <taxon>Psoroptidia</taxon>
        <taxon>Analgoidea</taxon>
        <taxon>Pyroglyphidae</taxon>
        <taxon>Pyroglyphinae</taxon>
        <taxon>Euroglyphus</taxon>
    </lineage>
</organism>